<accession>A0A7S3LSK6</accession>
<reference evidence="2" key="1">
    <citation type="submission" date="2021-01" db="EMBL/GenBank/DDBJ databases">
        <authorList>
            <person name="Corre E."/>
            <person name="Pelletier E."/>
            <person name="Niang G."/>
            <person name="Scheremetjew M."/>
            <person name="Finn R."/>
            <person name="Kale V."/>
            <person name="Holt S."/>
            <person name="Cochrane G."/>
            <person name="Meng A."/>
            <person name="Brown T."/>
            <person name="Cohen L."/>
        </authorList>
    </citation>
    <scope>NUCLEOTIDE SEQUENCE</scope>
    <source>
        <strain evidence="2">GSBS06</strain>
    </source>
</reference>
<gene>
    <name evidence="2" type="ORF">ASTO00021_LOCUS10143</name>
</gene>
<feature type="coiled-coil region" evidence="1">
    <location>
        <begin position="119"/>
        <end position="146"/>
    </location>
</feature>
<dbReference type="AlphaFoldDB" id="A0A7S3LSK6"/>
<organism evidence="2">
    <name type="scientific">Aplanochytrium stocchinoi</name>
    <dbReference type="NCBI Taxonomy" id="215587"/>
    <lineage>
        <taxon>Eukaryota</taxon>
        <taxon>Sar</taxon>
        <taxon>Stramenopiles</taxon>
        <taxon>Bigyra</taxon>
        <taxon>Labyrinthulomycetes</taxon>
        <taxon>Thraustochytrida</taxon>
        <taxon>Thraustochytriidae</taxon>
        <taxon>Aplanochytrium</taxon>
    </lineage>
</organism>
<protein>
    <submittedName>
        <fullName evidence="2">Uncharacterized protein</fullName>
    </submittedName>
</protein>
<dbReference type="EMBL" id="HBIN01013428">
    <property type="protein sequence ID" value="CAE0439988.1"/>
    <property type="molecule type" value="Transcribed_RNA"/>
</dbReference>
<evidence type="ECO:0000256" key="1">
    <source>
        <dbReference type="SAM" id="Coils"/>
    </source>
</evidence>
<proteinExistence type="predicted"/>
<keyword evidence="1" id="KW-0175">Coiled coil</keyword>
<name>A0A7S3LSK6_9STRA</name>
<evidence type="ECO:0000313" key="2">
    <source>
        <dbReference type="EMBL" id="CAE0439988.1"/>
    </source>
</evidence>
<sequence length="153" mass="18097">MGRLYGLVPLEALERVQLLHDSQGRYKELNVGQGFSCPELLKHRNQVVRLLQHTEPSYDSIVRRVDVSLMGLEEFQDWQRVLQVRNQGVPKPCEPICTHDHEKIMNKKHYKAILDELKAQNERRLMTTQERQQRELEELLAETVKNDRSEKRI</sequence>